<keyword evidence="3 5" id="KW-0540">Nuclease</keyword>
<dbReference type="PANTHER" id="PTHR33317:SF4">
    <property type="entry name" value="POLYNUCLEOTIDYL TRANSFERASE, RIBONUCLEASE H-LIKE SUPERFAMILY PROTEIN"/>
    <property type="match status" value="1"/>
</dbReference>
<organism evidence="7 8">
    <name type="scientific">Peptoniphilus koenoeneniae</name>
    <dbReference type="NCBI Taxonomy" id="507751"/>
    <lineage>
        <taxon>Bacteria</taxon>
        <taxon>Bacillati</taxon>
        <taxon>Bacillota</taxon>
        <taxon>Tissierellia</taxon>
        <taxon>Tissierellales</taxon>
        <taxon>Peptoniphilaceae</taxon>
        <taxon>Peptoniphilus</taxon>
    </lineage>
</organism>
<keyword evidence="4 5" id="KW-0378">Hydrolase</keyword>
<accession>A0ABU0AVK9</accession>
<evidence type="ECO:0000256" key="4">
    <source>
        <dbReference type="ARBA" id="ARBA00022801"/>
    </source>
</evidence>
<evidence type="ECO:0000256" key="1">
    <source>
        <dbReference type="ARBA" id="ARBA00022490"/>
    </source>
</evidence>
<dbReference type="InterPro" id="IPR037027">
    <property type="entry name" value="YqgF/RNaseH-like_dom_sf"/>
</dbReference>
<dbReference type="PANTHER" id="PTHR33317">
    <property type="entry name" value="POLYNUCLEOTIDYL TRANSFERASE, RIBONUCLEASE H-LIKE SUPERFAMILY PROTEIN"/>
    <property type="match status" value="1"/>
</dbReference>
<dbReference type="Proteomes" id="UP001236559">
    <property type="component" value="Unassembled WGS sequence"/>
</dbReference>
<evidence type="ECO:0000313" key="8">
    <source>
        <dbReference type="Proteomes" id="UP001236559"/>
    </source>
</evidence>
<feature type="domain" description="YqgF/RNase H-like" evidence="6">
    <location>
        <begin position="2"/>
        <end position="102"/>
    </location>
</feature>
<dbReference type="InterPro" id="IPR012337">
    <property type="entry name" value="RNaseH-like_sf"/>
</dbReference>
<dbReference type="GO" id="GO:0016787">
    <property type="term" value="F:hydrolase activity"/>
    <property type="evidence" value="ECO:0007669"/>
    <property type="project" value="UniProtKB-KW"/>
</dbReference>
<evidence type="ECO:0000256" key="2">
    <source>
        <dbReference type="ARBA" id="ARBA00022517"/>
    </source>
</evidence>
<evidence type="ECO:0000313" key="7">
    <source>
        <dbReference type="EMBL" id="MDQ0274025.1"/>
    </source>
</evidence>
<dbReference type="HAMAP" id="MF_00651">
    <property type="entry name" value="Nuclease_YqgF"/>
    <property type="match status" value="1"/>
</dbReference>
<reference evidence="7 8" key="1">
    <citation type="submission" date="2023-07" db="EMBL/GenBank/DDBJ databases">
        <title>Genomic Encyclopedia of Type Strains, Phase IV (KMG-IV): sequencing the most valuable type-strain genomes for metagenomic binning, comparative biology and taxonomic classification.</title>
        <authorList>
            <person name="Goeker M."/>
        </authorList>
    </citation>
    <scope>NUCLEOTIDE SEQUENCE [LARGE SCALE GENOMIC DNA]</scope>
    <source>
        <strain evidence="7 8">DSM 22616</strain>
    </source>
</reference>
<sequence length="141" mass="16165">MERILGLDVGDVYIGVALSDPFGMIAQSLTTIKRISKDQTYGEIKELIDKYDVKKVVAGLPKNMNNTLGPQSEKVMKFAEKLKNKYKIELIYVDERMTTLSAEKVLIEGSVRRENRKKYIDRIAATYILQTYLDTQRRNNG</sequence>
<dbReference type="SMART" id="SM00732">
    <property type="entry name" value="YqgFc"/>
    <property type="match status" value="1"/>
</dbReference>
<comment type="caution">
    <text evidence="7">The sequence shown here is derived from an EMBL/GenBank/DDBJ whole genome shotgun (WGS) entry which is preliminary data.</text>
</comment>
<comment type="subcellular location">
    <subcellularLocation>
        <location evidence="5">Cytoplasm</location>
    </subcellularLocation>
</comment>
<keyword evidence="8" id="KW-1185">Reference proteome</keyword>
<dbReference type="EC" id="3.1.-.-" evidence="5"/>
<keyword evidence="1 5" id="KW-0963">Cytoplasm</keyword>
<comment type="similarity">
    <text evidence="5">Belongs to the YqgF HJR family.</text>
</comment>
<dbReference type="EMBL" id="JAUSTN010000001">
    <property type="protein sequence ID" value="MDQ0274025.1"/>
    <property type="molecule type" value="Genomic_DNA"/>
</dbReference>
<evidence type="ECO:0000256" key="5">
    <source>
        <dbReference type="HAMAP-Rule" id="MF_00651"/>
    </source>
</evidence>
<dbReference type="RefSeq" id="WP_307494803.1">
    <property type="nucleotide sequence ID" value="NZ_JAUSTN010000001.1"/>
</dbReference>
<gene>
    <name evidence="7" type="ORF">J2S72_000021</name>
</gene>
<dbReference type="SUPFAM" id="SSF53098">
    <property type="entry name" value="Ribonuclease H-like"/>
    <property type="match status" value="1"/>
</dbReference>
<dbReference type="NCBIfam" id="TIGR00250">
    <property type="entry name" value="RNAse_H_YqgF"/>
    <property type="match status" value="1"/>
</dbReference>
<comment type="function">
    <text evidence="5">Could be a nuclease involved in processing of the 5'-end of pre-16S rRNA.</text>
</comment>
<name>A0ABU0AVK9_9FIRM</name>
<dbReference type="Pfam" id="PF03652">
    <property type="entry name" value="RuvX"/>
    <property type="match status" value="1"/>
</dbReference>
<protein>
    <recommendedName>
        <fullName evidence="5">Putative pre-16S rRNA nuclease</fullName>
        <ecNumber evidence="5">3.1.-.-</ecNumber>
    </recommendedName>
</protein>
<keyword evidence="2 5" id="KW-0690">Ribosome biogenesis</keyword>
<dbReference type="Gene3D" id="3.30.420.140">
    <property type="entry name" value="YqgF/RNase H-like domain"/>
    <property type="match status" value="1"/>
</dbReference>
<dbReference type="CDD" id="cd16964">
    <property type="entry name" value="YqgF"/>
    <property type="match status" value="1"/>
</dbReference>
<dbReference type="InterPro" id="IPR005227">
    <property type="entry name" value="YqgF"/>
</dbReference>
<evidence type="ECO:0000259" key="6">
    <source>
        <dbReference type="SMART" id="SM00732"/>
    </source>
</evidence>
<proteinExistence type="inferred from homology"/>
<dbReference type="InterPro" id="IPR006641">
    <property type="entry name" value="YqgF/RNaseH-like_dom"/>
</dbReference>
<evidence type="ECO:0000256" key="3">
    <source>
        <dbReference type="ARBA" id="ARBA00022722"/>
    </source>
</evidence>